<sequence>MVSASQPFRCCIMQQNRHTPFCRFFPTEFHIINIPPASSNHATILRTNLCSSISASQLSHFLRLVYLLSVSAIVSAIADVLAGAKTLTTRTYGFTSFLNPTSSSSGNRNSSFIYYLYRDLHVYMNVKKLAASAYIPLISVEIKLFVDGLLLEMISCCSIAVFDILQDRCTMSSRIRDTINTDPEFEEYKLKYHKELKGGCFKIRFSESILKCPFCPDSRDYSYDDILRHANRIVRESKSASFKEKAKHMGLVEYLEMDLHAKTKCSDSTSVNASPKKNADEELIVWPWMAVVANIPVEYKNGRYTGDSGKKLKDDWTEKGYKPVKVHPLWDWRGHSGLAVAEFGKTWDGLCHVMMFMKDFEVNKHGRKDWFDKGKGKDDKLYAWIATDVDYNSHGLVGNYLRKKGDLKTVGDVQKEDEVKKSKLIQQLKTVIDEKVKRSDEMNSEISKTDIELKNVMKQKEEMTENFNRDMEMMRKRANDQLKMITTEHERSKWLLEDREKELRAREARNETEERKLDYEKRMNELAIQEQIKADERVLKLAEDQKREKEKLHQKIIKLQKKIDEKQRLELEIKQMKGALEVMKHVTIVDVEAKNKMESIQNDLKEKEEELEGLEELNQALIVKERKSNDELVEARKELISGLRENTSRAHIVVKRMGELDEKPFITAAKRHCSGKEGAENAIKLASLWEKHLRDPSWHPFKVITVDGKIKEILDEEDEKVASLKNECEKDVFDAVVTALNEVNTYNPSGRYPVPELWNNKEKRHATLKEGVEFLLKQWKTYKQRKRC</sequence>
<reference evidence="2" key="1">
    <citation type="journal article" date="2022" name="Mol. Ecol. Resour.">
        <title>The genomes of chicory, endive, great burdock and yacon provide insights into Asteraceae palaeo-polyploidization history and plant inulin production.</title>
        <authorList>
            <person name="Fan W."/>
            <person name="Wang S."/>
            <person name="Wang H."/>
            <person name="Wang A."/>
            <person name="Jiang F."/>
            <person name="Liu H."/>
            <person name="Zhao H."/>
            <person name="Xu D."/>
            <person name="Zhang Y."/>
        </authorList>
    </citation>
    <scope>NUCLEOTIDE SEQUENCE [LARGE SCALE GENOMIC DNA]</scope>
    <source>
        <strain evidence="2">cv. Yunnan</strain>
    </source>
</reference>
<accession>A0ACB9IVQ0</accession>
<dbReference type="Proteomes" id="UP001056120">
    <property type="component" value="Linkage Group LG07"/>
</dbReference>
<gene>
    <name evidence="1" type="ORF">L1987_21311</name>
</gene>
<evidence type="ECO:0000313" key="2">
    <source>
        <dbReference type="Proteomes" id="UP001056120"/>
    </source>
</evidence>
<comment type="caution">
    <text evidence="1">The sequence shown here is derived from an EMBL/GenBank/DDBJ whole genome shotgun (WGS) entry which is preliminary data.</text>
</comment>
<evidence type="ECO:0000313" key="1">
    <source>
        <dbReference type="EMBL" id="KAI3811585.1"/>
    </source>
</evidence>
<organism evidence="1 2">
    <name type="scientific">Smallanthus sonchifolius</name>
    <dbReference type="NCBI Taxonomy" id="185202"/>
    <lineage>
        <taxon>Eukaryota</taxon>
        <taxon>Viridiplantae</taxon>
        <taxon>Streptophyta</taxon>
        <taxon>Embryophyta</taxon>
        <taxon>Tracheophyta</taxon>
        <taxon>Spermatophyta</taxon>
        <taxon>Magnoliopsida</taxon>
        <taxon>eudicotyledons</taxon>
        <taxon>Gunneridae</taxon>
        <taxon>Pentapetalae</taxon>
        <taxon>asterids</taxon>
        <taxon>campanulids</taxon>
        <taxon>Asterales</taxon>
        <taxon>Asteraceae</taxon>
        <taxon>Asteroideae</taxon>
        <taxon>Heliantheae alliance</taxon>
        <taxon>Millerieae</taxon>
        <taxon>Smallanthus</taxon>
    </lineage>
</organism>
<dbReference type="EMBL" id="CM042024">
    <property type="protein sequence ID" value="KAI3811585.1"/>
    <property type="molecule type" value="Genomic_DNA"/>
</dbReference>
<reference evidence="1 2" key="2">
    <citation type="journal article" date="2022" name="Mol. Ecol. Resour.">
        <title>The genomes of chicory, endive, great burdock and yacon provide insights into Asteraceae paleo-polyploidization history and plant inulin production.</title>
        <authorList>
            <person name="Fan W."/>
            <person name="Wang S."/>
            <person name="Wang H."/>
            <person name="Wang A."/>
            <person name="Jiang F."/>
            <person name="Liu H."/>
            <person name="Zhao H."/>
            <person name="Xu D."/>
            <person name="Zhang Y."/>
        </authorList>
    </citation>
    <scope>NUCLEOTIDE SEQUENCE [LARGE SCALE GENOMIC DNA]</scope>
    <source>
        <strain evidence="2">cv. Yunnan</strain>
        <tissue evidence="1">Leaves</tissue>
    </source>
</reference>
<protein>
    <submittedName>
        <fullName evidence="1">Uncharacterized protein</fullName>
    </submittedName>
</protein>
<keyword evidence="2" id="KW-1185">Reference proteome</keyword>
<proteinExistence type="predicted"/>
<name>A0ACB9IVQ0_9ASTR</name>